<feature type="transmembrane region" description="Helical" evidence="1">
    <location>
        <begin position="615"/>
        <end position="636"/>
    </location>
</feature>
<proteinExistence type="predicted"/>
<keyword evidence="1" id="KW-1133">Transmembrane helix</keyword>
<keyword evidence="1" id="KW-0472">Membrane</keyword>
<name>A0ABN6SKL2_9LACO</name>
<feature type="transmembrane region" description="Helical" evidence="1">
    <location>
        <begin position="303"/>
        <end position="323"/>
    </location>
</feature>
<dbReference type="RefSeq" id="WP_317637163.1">
    <property type="nucleotide sequence ID" value="NZ_AP026803.1"/>
</dbReference>
<feature type="transmembrane region" description="Helical" evidence="1">
    <location>
        <begin position="569"/>
        <end position="595"/>
    </location>
</feature>
<keyword evidence="1" id="KW-0812">Transmembrane</keyword>
<evidence type="ECO:0000313" key="2">
    <source>
        <dbReference type="EMBL" id="BDR60923.1"/>
    </source>
</evidence>
<feature type="transmembrane region" description="Helical" evidence="1">
    <location>
        <begin position="185"/>
        <end position="205"/>
    </location>
</feature>
<feature type="transmembrane region" description="Helical" evidence="1">
    <location>
        <begin position="232"/>
        <end position="252"/>
    </location>
</feature>
<sequence>MLRKLKIILYSLITLAAIALFAGLVREYDNNSIPHNSTIVEVAGWNTKLLNKWRKELTSKEVTQKISKKPFFNELKKFAGDENISLVKLRINKFNGHQSKIVYDFGGKTSNYSLYQGETIKQLTDKELQLEDTKGIYCTNANNDTLGQLLAELRAHGLKVRAADISLSPQTFLQLLLSNLSQDNLIVFLGIIGILFIVMVLEKVYRFKAYAVMKINGLSNRQIIKSDLKDELPLLSLALGIITIVMVVWGLVTFTSSGWFFFLPYALALLLIVLLGFFCLNALSYLVLVLIDPYAAIKGAENTRPFLLIGYTLKVLLLALIMANGISLTNHSRIYTRDTNIIKEVQSQKGGYQLEINWQTQDGREEKQVGKMAHQLVVQTPGVIVTRNSQLYYPPVRDTDPENGNVIIANNDFIKKSELKSKQIKNANNKMVVYVPQDRLGQVKQAKKQLKRLINFQNTLPNYYHKERKKLPPIEIVPIASGQRIFNYTISYNDILAAISTDPLIVLVNDKLLSDNFYLATISQKMVRFPNIKLLKRLVKQLGLSPYVTGITSQKALLAKYQTRARKQLLMLTLTAVLSFLQLLFIIVFVSSTFLQSQRRRMAIYRVFGKSNARLVGLFLLANLGLDLVIMALVLAKLQALSLLPGALIYLLIEALVILLTWRRAEHNLLTTLNHGN</sequence>
<feature type="transmembrane region" description="Helical" evidence="1">
    <location>
        <begin position="642"/>
        <end position="662"/>
    </location>
</feature>
<dbReference type="EMBL" id="AP026803">
    <property type="protein sequence ID" value="BDR60923.1"/>
    <property type="molecule type" value="Genomic_DNA"/>
</dbReference>
<organism evidence="2 3">
    <name type="scientific">Lactobacillus xylocopicola</name>
    <dbReference type="NCBI Taxonomy" id="2976676"/>
    <lineage>
        <taxon>Bacteria</taxon>
        <taxon>Bacillati</taxon>
        <taxon>Bacillota</taxon>
        <taxon>Bacilli</taxon>
        <taxon>Lactobacillales</taxon>
        <taxon>Lactobacillaceae</taxon>
        <taxon>Lactobacillus</taxon>
    </lineage>
</organism>
<gene>
    <name evidence="2" type="ORF">KIM322_11840</name>
</gene>
<feature type="transmembrane region" description="Helical" evidence="1">
    <location>
        <begin position="258"/>
        <end position="291"/>
    </location>
</feature>
<protein>
    <submittedName>
        <fullName evidence="2">Bacteriocin-associated integral membrane family protein</fullName>
    </submittedName>
</protein>
<feature type="transmembrane region" description="Helical" evidence="1">
    <location>
        <begin position="7"/>
        <end position="25"/>
    </location>
</feature>
<dbReference type="Proteomes" id="UP001321741">
    <property type="component" value="Chromosome"/>
</dbReference>
<evidence type="ECO:0000256" key="1">
    <source>
        <dbReference type="SAM" id="Phobius"/>
    </source>
</evidence>
<keyword evidence="3" id="KW-1185">Reference proteome</keyword>
<evidence type="ECO:0000313" key="3">
    <source>
        <dbReference type="Proteomes" id="UP001321741"/>
    </source>
</evidence>
<accession>A0ABN6SKL2</accession>
<reference evidence="2 3" key="1">
    <citation type="journal article" date="2023" name="Microbiol. Spectr.">
        <title>Symbiosis of Carpenter Bees with Uncharacterized Lactic Acid Bacteria Showing NAD Auxotrophy.</title>
        <authorList>
            <person name="Kawasaki S."/>
            <person name="Ozawa K."/>
            <person name="Mori T."/>
            <person name="Yamamoto A."/>
            <person name="Ito M."/>
            <person name="Ohkuma M."/>
            <person name="Sakamoto M."/>
            <person name="Matsutani M."/>
        </authorList>
    </citation>
    <scope>NUCLEOTIDE SEQUENCE [LARGE SCALE GENOMIC DNA]</scope>
    <source>
        <strain evidence="2 3">Kim32-2</strain>
    </source>
</reference>